<name>A0A9D4QHX2_RHISA</name>
<dbReference type="Pfam" id="PF20146">
    <property type="entry name" value="NRF"/>
    <property type="match status" value="1"/>
</dbReference>
<keyword evidence="4" id="KW-1185">Reference proteome</keyword>
<dbReference type="AlphaFoldDB" id="A0A9D4QHX2"/>
<organism evidence="3 4">
    <name type="scientific">Rhipicephalus sanguineus</name>
    <name type="common">Brown dog tick</name>
    <name type="synonym">Ixodes sanguineus</name>
    <dbReference type="NCBI Taxonomy" id="34632"/>
    <lineage>
        <taxon>Eukaryota</taxon>
        <taxon>Metazoa</taxon>
        <taxon>Ecdysozoa</taxon>
        <taxon>Arthropoda</taxon>
        <taxon>Chelicerata</taxon>
        <taxon>Arachnida</taxon>
        <taxon>Acari</taxon>
        <taxon>Parasitiformes</taxon>
        <taxon>Ixodida</taxon>
        <taxon>Ixodoidea</taxon>
        <taxon>Ixodidae</taxon>
        <taxon>Rhipicephalinae</taxon>
        <taxon>Rhipicephalus</taxon>
        <taxon>Rhipicephalus</taxon>
    </lineage>
</organism>
<feature type="domain" description="Nose resistant-to-fluoxetine protein N-terminal" evidence="2">
    <location>
        <begin position="99"/>
        <end position="171"/>
    </location>
</feature>
<feature type="region of interest" description="Disordered" evidence="1">
    <location>
        <begin position="38"/>
        <end position="60"/>
    </location>
</feature>
<dbReference type="Proteomes" id="UP000821837">
    <property type="component" value="Chromosome 1"/>
</dbReference>
<evidence type="ECO:0000259" key="2">
    <source>
        <dbReference type="Pfam" id="PF20146"/>
    </source>
</evidence>
<dbReference type="VEuPathDB" id="VectorBase:RSAN_040000"/>
<reference evidence="3" key="1">
    <citation type="journal article" date="2020" name="Cell">
        <title>Large-Scale Comparative Analyses of Tick Genomes Elucidate Their Genetic Diversity and Vector Capacities.</title>
        <authorList>
            <consortium name="Tick Genome and Microbiome Consortium (TIGMIC)"/>
            <person name="Jia N."/>
            <person name="Wang J."/>
            <person name="Shi W."/>
            <person name="Du L."/>
            <person name="Sun Y."/>
            <person name="Zhan W."/>
            <person name="Jiang J.F."/>
            <person name="Wang Q."/>
            <person name="Zhang B."/>
            <person name="Ji P."/>
            <person name="Bell-Sakyi L."/>
            <person name="Cui X.M."/>
            <person name="Yuan T.T."/>
            <person name="Jiang B.G."/>
            <person name="Yang W.F."/>
            <person name="Lam T.T."/>
            <person name="Chang Q.C."/>
            <person name="Ding S.J."/>
            <person name="Wang X.J."/>
            <person name="Zhu J.G."/>
            <person name="Ruan X.D."/>
            <person name="Zhao L."/>
            <person name="Wei J.T."/>
            <person name="Ye R.Z."/>
            <person name="Que T.C."/>
            <person name="Du C.H."/>
            <person name="Zhou Y.H."/>
            <person name="Cheng J.X."/>
            <person name="Dai P.F."/>
            <person name="Guo W.B."/>
            <person name="Han X.H."/>
            <person name="Huang E.J."/>
            <person name="Li L.F."/>
            <person name="Wei W."/>
            <person name="Gao Y.C."/>
            <person name="Liu J.Z."/>
            <person name="Shao H.Z."/>
            <person name="Wang X."/>
            <person name="Wang C.C."/>
            <person name="Yang T.C."/>
            <person name="Huo Q.B."/>
            <person name="Li W."/>
            <person name="Chen H.Y."/>
            <person name="Chen S.E."/>
            <person name="Zhou L.G."/>
            <person name="Ni X.B."/>
            <person name="Tian J.H."/>
            <person name="Sheng Y."/>
            <person name="Liu T."/>
            <person name="Pan Y.S."/>
            <person name="Xia L.Y."/>
            <person name="Li J."/>
            <person name="Zhao F."/>
            <person name="Cao W.C."/>
        </authorList>
    </citation>
    <scope>NUCLEOTIDE SEQUENCE</scope>
    <source>
        <strain evidence="3">Rsan-2018</strain>
    </source>
</reference>
<feature type="compositionally biased region" description="Polar residues" evidence="1">
    <location>
        <begin position="38"/>
        <end position="57"/>
    </location>
</feature>
<gene>
    <name evidence="3" type="ORF">HPB52_006934</name>
</gene>
<reference evidence="3" key="2">
    <citation type="submission" date="2021-09" db="EMBL/GenBank/DDBJ databases">
        <authorList>
            <person name="Jia N."/>
            <person name="Wang J."/>
            <person name="Shi W."/>
            <person name="Du L."/>
            <person name="Sun Y."/>
            <person name="Zhan W."/>
            <person name="Jiang J."/>
            <person name="Wang Q."/>
            <person name="Zhang B."/>
            <person name="Ji P."/>
            <person name="Sakyi L.B."/>
            <person name="Cui X."/>
            <person name="Yuan T."/>
            <person name="Jiang B."/>
            <person name="Yang W."/>
            <person name="Lam T.T.-Y."/>
            <person name="Chang Q."/>
            <person name="Ding S."/>
            <person name="Wang X."/>
            <person name="Zhu J."/>
            <person name="Ruan X."/>
            <person name="Zhao L."/>
            <person name="Wei J."/>
            <person name="Que T."/>
            <person name="Du C."/>
            <person name="Cheng J."/>
            <person name="Dai P."/>
            <person name="Han X."/>
            <person name="Huang E."/>
            <person name="Gao Y."/>
            <person name="Liu J."/>
            <person name="Shao H."/>
            <person name="Ye R."/>
            <person name="Li L."/>
            <person name="Wei W."/>
            <person name="Wang X."/>
            <person name="Wang C."/>
            <person name="Huo Q."/>
            <person name="Li W."/>
            <person name="Guo W."/>
            <person name="Chen H."/>
            <person name="Chen S."/>
            <person name="Zhou L."/>
            <person name="Zhou L."/>
            <person name="Ni X."/>
            <person name="Tian J."/>
            <person name="Zhou Y."/>
            <person name="Sheng Y."/>
            <person name="Liu T."/>
            <person name="Pan Y."/>
            <person name="Xia L."/>
            <person name="Li J."/>
            <person name="Zhao F."/>
            <person name="Cao W."/>
        </authorList>
    </citation>
    <scope>NUCLEOTIDE SEQUENCE</scope>
    <source>
        <strain evidence="3">Rsan-2018</strain>
        <tissue evidence="3">Larvae</tissue>
    </source>
</reference>
<evidence type="ECO:0000313" key="3">
    <source>
        <dbReference type="EMBL" id="KAH7982753.1"/>
    </source>
</evidence>
<dbReference type="InterPro" id="IPR006621">
    <property type="entry name" value="Nose-resist-to-fluoxetine_N"/>
</dbReference>
<dbReference type="EMBL" id="JABSTV010001245">
    <property type="protein sequence ID" value="KAH7982753.1"/>
    <property type="molecule type" value="Genomic_DNA"/>
</dbReference>
<sequence>MFVLSAWRIQRRESPSPGAIVLAACLLFSSNAQSSRAEIGTSTSGEKSAESALTTPATADGHNGTGLLQIARDFMASDFISVPPSLTRKLLAADLRPECSLALLRTVTALKKLEPWVLRLLDATGKYPTGVLQFSRADIGAFDECLETEVQDAYGNVVSHGQYCGLLFNLKRDSIGEEEMKFVSSLLHPKVRY</sequence>
<comment type="caution">
    <text evidence="3">The sequence shown here is derived from an EMBL/GenBank/DDBJ whole genome shotgun (WGS) entry which is preliminary data.</text>
</comment>
<proteinExistence type="predicted"/>
<accession>A0A9D4QHX2</accession>
<evidence type="ECO:0000256" key="1">
    <source>
        <dbReference type="SAM" id="MobiDB-lite"/>
    </source>
</evidence>
<protein>
    <recommendedName>
        <fullName evidence="2">Nose resistant-to-fluoxetine protein N-terminal domain-containing protein</fullName>
    </recommendedName>
</protein>
<evidence type="ECO:0000313" key="4">
    <source>
        <dbReference type="Proteomes" id="UP000821837"/>
    </source>
</evidence>